<dbReference type="InterPro" id="IPR012337">
    <property type="entry name" value="RNaseH-like_sf"/>
</dbReference>
<dbReference type="Proteomes" id="UP000681720">
    <property type="component" value="Unassembled WGS sequence"/>
</dbReference>
<dbReference type="EMBL" id="CAJOBH010035831">
    <property type="protein sequence ID" value="CAF4301859.1"/>
    <property type="molecule type" value="Genomic_DNA"/>
</dbReference>
<dbReference type="Proteomes" id="UP000681967">
    <property type="component" value="Unassembled WGS sequence"/>
</dbReference>
<organism evidence="2 3">
    <name type="scientific">Rotaria magnacalcarata</name>
    <dbReference type="NCBI Taxonomy" id="392030"/>
    <lineage>
        <taxon>Eukaryota</taxon>
        <taxon>Metazoa</taxon>
        <taxon>Spiralia</taxon>
        <taxon>Gnathifera</taxon>
        <taxon>Rotifera</taxon>
        <taxon>Eurotatoria</taxon>
        <taxon>Bdelloidea</taxon>
        <taxon>Philodinida</taxon>
        <taxon>Philodinidae</taxon>
        <taxon>Rotaria</taxon>
    </lineage>
</organism>
<evidence type="ECO:0000313" key="1">
    <source>
        <dbReference type="EMBL" id="CAF4301859.1"/>
    </source>
</evidence>
<accession>A0A8S2W2H7</accession>
<comment type="caution">
    <text evidence="2">The sequence shown here is derived from an EMBL/GenBank/DDBJ whole genome shotgun (WGS) entry which is preliminary data.</text>
</comment>
<proteinExistence type="predicted"/>
<dbReference type="Gene3D" id="3.30.420.10">
    <property type="entry name" value="Ribonuclease H-like superfamily/Ribonuclease H"/>
    <property type="match status" value="1"/>
</dbReference>
<dbReference type="EMBL" id="CAJOBJ010063367">
    <property type="protein sequence ID" value="CAF4427741.1"/>
    <property type="molecule type" value="Genomic_DNA"/>
</dbReference>
<dbReference type="GO" id="GO:0003676">
    <property type="term" value="F:nucleic acid binding"/>
    <property type="evidence" value="ECO:0007669"/>
    <property type="project" value="InterPro"/>
</dbReference>
<dbReference type="SUPFAM" id="SSF53098">
    <property type="entry name" value="Ribonuclease H-like"/>
    <property type="match status" value="1"/>
</dbReference>
<protein>
    <recommendedName>
        <fullName evidence="4">Integrase</fullName>
    </recommendedName>
</protein>
<sequence>PDKDFQWILRCHDHYSKYSWGYALISKEVQHIADHLLTLFNQFEPCKILQSDNGREFTVSVIKNLKIF</sequence>
<evidence type="ECO:0008006" key="4">
    <source>
        <dbReference type="Google" id="ProtNLM"/>
    </source>
</evidence>
<gene>
    <name evidence="1" type="ORF">BYL167_LOCUS27528</name>
    <name evidence="2" type="ORF">GIL414_LOCUS31391</name>
</gene>
<dbReference type="InterPro" id="IPR036397">
    <property type="entry name" value="RNaseH_sf"/>
</dbReference>
<reference evidence="2" key="1">
    <citation type="submission" date="2021-02" db="EMBL/GenBank/DDBJ databases">
        <authorList>
            <person name="Nowell W R."/>
        </authorList>
    </citation>
    <scope>NUCLEOTIDE SEQUENCE</scope>
</reference>
<name>A0A8S2W2H7_9BILA</name>
<evidence type="ECO:0000313" key="3">
    <source>
        <dbReference type="Proteomes" id="UP000681720"/>
    </source>
</evidence>
<feature type="non-terminal residue" evidence="2">
    <location>
        <position position="1"/>
    </location>
</feature>
<dbReference type="AlphaFoldDB" id="A0A8S2W2H7"/>
<evidence type="ECO:0000313" key="2">
    <source>
        <dbReference type="EMBL" id="CAF4427741.1"/>
    </source>
</evidence>